<keyword evidence="2 6" id="KW-0645">Protease</keyword>
<evidence type="ECO:0000313" key="11">
    <source>
        <dbReference type="Proteomes" id="UP000176893"/>
    </source>
</evidence>
<dbReference type="GO" id="GO:0046872">
    <property type="term" value="F:metal ion binding"/>
    <property type="evidence" value="ECO:0007669"/>
    <property type="project" value="UniProtKB-KW"/>
</dbReference>
<gene>
    <name evidence="10" type="ORF">A2649_03900</name>
</gene>
<keyword evidence="8" id="KW-0732">Signal</keyword>
<dbReference type="InterPro" id="IPR034202">
    <property type="entry name" value="Subtilisin_Carlsberg-like"/>
</dbReference>
<dbReference type="InterPro" id="IPR023827">
    <property type="entry name" value="Peptidase_S8_Asp-AS"/>
</dbReference>
<evidence type="ECO:0000259" key="9">
    <source>
        <dbReference type="Pfam" id="PF00082"/>
    </source>
</evidence>
<feature type="chain" id="PRO_5009535350" description="Peptidase S8/S53 domain-containing protein" evidence="8">
    <location>
        <begin position="26"/>
        <end position="407"/>
    </location>
</feature>
<evidence type="ECO:0000256" key="7">
    <source>
        <dbReference type="RuleBase" id="RU003355"/>
    </source>
</evidence>
<feature type="active site" description="Charge relay system" evidence="6">
    <location>
        <position position="135"/>
    </location>
</feature>
<sequence>MITIKKTAYLVIILILLFTANISRAATDDTRYFVKSTSGWWKKSFGVRHNFDNGFTADLSDFHLRVAKIFGIEVEPVKKLNVLPDLSQAPITSGKIQAKRIKPAEQVPWGVKAVYNNPLLSKSSGGSGVIVAILDTGVLKIHPDLENRIKECKDFSGPVGIVDGKCDDNNGHGTHVAGIIVADGGSDGLGIYGVAPEANLFAYKVCSNNGTCWADDVAVALRTAADGGANIVNMSLGSDNPSPLITDASDYAVSKKVLIVAAAGNDGPYFRSIDYPGADASVIAVGAVNIDIQIPDWSSRGLNSTTKPYNTEEQDIEFAAPGVNVESTWKDGGYAILSGTSMASPHVAGLAAKLWSRLPEQSSVSNLQGESGQINPASVVRDVLHKLTADLLPIGDDDNSGFGFPHL</sequence>
<keyword evidence="3" id="KW-0479">Metal-binding</keyword>
<evidence type="ECO:0000256" key="6">
    <source>
        <dbReference type="PROSITE-ProRule" id="PRU01240"/>
    </source>
</evidence>
<dbReference type="CDD" id="cd07477">
    <property type="entry name" value="Peptidases_S8_Subtilisin_subset"/>
    <property type="match status" value="1"/>
</dbReference>
<evidence type="ECO:0000256" key="5">
    <source>
        <dbReference type="ARBA" id="ARBA00022825"/>
    </source>
</evidence>
<dbReference type="Gene3D" id="3.40.50.200">
    <property type="entry name" value="Peptidase S8/S53 domain"/>
    <property type="match status" value="1"/>
</dbReference>
<dbReference type="PROSITE" id="PS51892">
    <property type="entry name" value="SUBTILASE"/>
    <property type="match status" value="1"/>
</dbReference>
<evidence type="ECO:0000256" key="2">
    <source>
        <dbReference type="ARBA" id="ARBA00022670"/>
    </source>
</evidence>
<evidence type="ECO:0000256" key="8">
    <source>
        <dbReference type="SAM" id="SignalP"/>
    </source>
</evidence>
<evidence type="ECO:0000256" key="1">
    <source>
        <dbReference type="ARBA" id="ARBA00011073"/>
    </source>
</evidence>
<reference evidence="10 11" key="1">
    <citation type="journal article" date="2016" name="Nat. Commun.">
        <title>Thousands of microbial genomes shed light on interconnected biogeochemical processes in an aquifer system.</title>
        <authorList>
            <person name="Anantharaman K."/>
            <person name="Brown C.T."/>
            <person name="Hug L.A."/>
            <person name="Sharon I."/>
            <person name="Castelle C.J."/>
            <person name="Probst A.J."/>
            <person name="Thomas B.C."/>
            <person name="Singh A."/>
            <person name="Wilkins M.J."/>
            <person name="Karaoz U."/>
            <person name="Brodie E.L."/>
            <person name="Williams K.H."/>
            <person name="Hubbard S.S."/>
            <person name="Banfield J.F."/>
        </authorList>
    </citation>
    <scope>NUCLEOTIDE SEQUENCE [LARGE SCALE GENOMIC DNA]</scope>
</reference>
<dbReference type="PROSITE" id="PS00136">
    <property type="entry name" value="SUBTILASE_ASP"/>
    <property type="match status" value="1"/>
</dbReference>
<dbReference type="EMBL" id="MGJB01000001">
    <property type="protein sequence ID" value="OGM99256.1"/>
    <property type="molecule type" value="Genomic_DNA"/>
</dbReference>
<feature type="signal peptide" evidence="8">
    <location>
        <begin position="1"/>
        <end position="25"/>
    </location>
</feature>
<keyword evidence="5 6" id="KW-0720">Serine protease</keyword>
<keyword evidence="4 6" id="KW-0378">Hydrolase</keyword>
<accession>A0A1F8EEG6</accession>
<dbReference type="InterPro" id="IPR050131">
    <property type="entry name" value="Peptidase_S8_subtilisin-like"/>
</dbReference>
<dbReference type="Proteomes" id="UP000176893">
    <property type="component" value="Unassembled WGS sequence"/>
</dbReference>
<comment type="similarity">
    <text evidence="1 6 7">Belongs to the peptidase S8 family.</text>
</comment>
<protein>
    <recommendedName>
        <fullName evidence="9">Peptidase S8/S53 domain-containing protein</fullName>
    </recommendedName>
</protein>
<feature type="active site" description="Charge relay system" evidence="6">
    <location>
        <position position="341"/>
    </location>
</feature>
<dbReference type="Pfam" id="PF00082">
    <property type="entry name" value="Peptidase_S8"/>
    <property type="match status" value="1"/>
</dbReference>
<dbReference type="InterPro" id="IPR000209">
    <property type="entry name" value="Peptidase_S8/S53_dom"/>
</dbReference>
<dbReference type="STRING" id="1802661.A2649_03900"/>
<dbReference type="InterPro" id="IPR023828">
    <property type="entry name" value="Peptidase_S8_Ser-AS"/>
</dbReference>
<organism evidence="10 11">
    <name type="scientific">Candidatus Yanofskybacteria bacterium RIFCSPHIGHO2_01_FULL_41_26</name>
    <dbReference type="NCBI Taxonomy" id="1802661"/>
    <lineage>
        <taxon>Bacteria</taxon>
        <taxon>Candidatus Yanofskyibacteriota</taxon>
    </lineage>
</organism>
<dbReference type="AlphaFoldDB" id="A0A1F8EEG6"/>
<evidence type="ECO:0000313" key="10">
    <source>
        <dbReference type="EMBL" id="OGM99256.1"/>
    </source>
</evidence>
<evidence type="ECO:0000256" key="3">
    <source>
        <dbReference type="ARBA" id="ARBA00022723"/>
    </source>
</evidence>
<feature type="active site" description="Charge relay system" evidence="6">
    <location>
        <position position="172"/>
    </location>
</feature>
<dbReference type="GO" id="GO:0004252">
    <property type="term" value="F:serine-type endopeptidase activity"/>
    <property type="evidence" value="ECO:0007669"/>
    <property type="project" value="UniProtKB-UniRule"/>
</dbReference>
<evidence type="ECO:0000256" key="4">
    <source>
        <dbReference type="ARBA" id="ARBA00022801"/>
    </source>
</evidence>
<dbReference type="PRINTS" id="PR00723">
    <property type="entry name" value="SUBTILISIN"/>
</dbReference>
<dbReference type="GO" id="GO:0006508">
    <property type="term" value="P:proteolysis"/>
    <property type="evidence" value="ECO:0007669"/>
    <property type="project" value="UniProtKB-KW"/>
</dbReference>
<dbReference type="PROSITE" id="PS00137">
    <property type="entry name" value="SUBTILASE_HIS"/>
    <property type="match status" value="1"/>
</dbReference>
<dbReference type="PANTHER" id="PTHR43806">
    <property type="entry name" value="PEPTIDASE S8"/>
    <property type="match status" value="1"/>
</dbReference>
<dbReference type="PROSITE" id="PS00138">
    <property type="entry name" value="SUBTILASE_SER"/>
    <property type="match status" value="1"/>
</dbReference>
<dbReference type="InterPro" id="IPR015500">
    <property type="entry name" value="Peptidase_S8_subtilisin-rel"/>
</dbReference>
<dbReference type="InterPro" id="IPR036852">
    <property type="entry name" value="Peptidase_S8/S53_dom_sf"/>
</dbReference>
<proteinExistence type="inferred from homology"/>
<dbReference type="InterPro" id="IPR022398">
    <property type="entry name" value="Peptidase_S8_His-AS"/>
</dbReference>
<dbReference type="SUPFAM" id="SSF52743">
    <property type="entry name" value="Subtilisin-like"/>
    <property type="match status" value="1"/>
</dbReference>
<feature type="domain" description="Peptidase S8/S53" evidence="9">
    <location>
        <begin position="126"/>
        <end position="384"/>
    </location>
</feature>
<dbReference type="PANTHER" id="PTHR43806:SF11">
    <property type="entry name" value="CEREVISIN-RELATED"/>
    <property type="match status" value="1"/>
</dbReference>
<comment type="caution">
    <text evidence="10">The sequence shown here is derived from an EMBL/GenBank/DDBJ whole genome shotgun (WGS) entry which is preliminary data.</text>
</comment>
<name>A0A1F8EEG6_9BACT</name>